<gene>
    <name evidence="1" type="ORF">N7532_001481</name>
</gene>
<dbReference type="Proteomes" id="UP001149074">
    <property type="component" value="Unassembled WGS sequence"/>
</dbReference>
<dbReference type="AlphaFoldDB" id="A0A9W9G2T3"/>
<organism evidence="1 2">
    <name type="scientific">Penicillium argentinense</name>
    <dbReference type="NCBI Taxonomy" id="1131581"/>
    <lineage>
        <taxon>Eukaryota</taxon>
        <taxon>Fungi</taxon>
        <taxon>Dikarya</taxon>
        <taxon>Ascomycota</taxon>
        <taxon>Pezizomycotina</taxon>
        <taxon>Eurotiomycetes</taxon>
        <taxon>Eurotiomycetidae</taxon>
        <taxon>Eurotiales</taxon>
        <taxon>Aspergillaceae</taxon>
        <taxon>Penicillium</taxon>
    </lineage>
</organism>
<accession>A0A9W9G2T3</accession>
<reference evidence="1" key="2">
    <citation type="journal article" date="2023" name="IMA Fungus">
        <title>Comparative genomic study of the Penicillium genus elucidates a diverse pangenome and 15 lateral gene transfer events.</title>
        <authorList>
            <person name="Petersen C."/>
            <person name="Sorensen T."/>
            <person name="Nielsen M.R."/>
            <person name="Sondergaard T.E."/>
            <person name="Sorensen J.L."/>
            <person name="Fitzpatrick D.A."/>
            <person name="Frisvad J.C."/>
            <person name="Nielsen K.L."/>
        </authorList>
    </citation>
    <scope>NUCLEOTIDE SEQUENCE</scope>
    <source>
        <strain evidence="1">IBT 30761</strain>
    </source>
</reference>
<protein>
    <submittedName>
        <fullName evidence="1">Uncharacterized protein</fullName>
    </submittedName>
</protein>
<evidence type="ECO:0000313" key="1">
    <source>
        <dbReference type="EMBL" id="KAJ5110946.1"/>
    </source>
</evidence>
<dbReference type="GeneID" id="81352954"/>
<dbReference type="EMBL" id="JAPQKI010000002">
    <property type="protein sequence ID" value="KAJ5110946.1"/>
    <property type="molecule type" value="Genomic_DNA"/>
</dbReference>
<evidence type="ECO:0000313" key="2">
    <source>
        <dbReference type="Proteomes" id="UP001149074"/>
    </source>
</evidence>
<name>A0A9W9G2T3_9EURO</name>
<comment type="caution">
    <text evidence="1">The sequence shown here is derived from an EMBL/GenBank/DDBJ whole genome shotgun (WGS) entry which is preliminary data.</text>
</comment>
<keyword evidence="2" id="KW-1185">Reference proteome</keyword>
<dbReference type="RefSeq" id="XP_056479016.1">
    <property type="nucleotide sequence ID" value="XM_056613975.1"/>
</dbReference>
<sequence>MPGVRYLVACHQIHAYGMRSGKMDRSALQGFFTAVRARFGLEWAKDPRDETAIEVHANSSSNCACSAPYWQIGA</sequence>
<reference evidence="1" key="1">
    <citation type="submission" date="2022-11" db="EMBL/GenBank/DDBJ databases">
        <authorList>
            <person name="Petersen C."/>
        </authorList>
    </citation>
    <scope>NUCLEOTIDE SEQUENCE</scope>
    <source>
        <strain evidence="1">IBT 30761</strain>
    </source>
</reference>
<proteinExistence type="predicted"/>